<dbReference type="EMBL" id="JARPOI010000017">
    <property type="protein sequence ID" value="KAJ9141521.1"/>
    <property type="molecule type" value="Genomic_DNA"/>
</dbReference>
<feature type="repeat" description="PPR" evidence="3">
    <location>
        <begin position="128"/>
        <end position="162"/>
    </location>
</feature>
<evidence type="ECO:0000256" key="1">
    <source>
        <dbReference type="ARBA" id="ARBA00007626"/>
    </source>
</evidence>
<evidence type="ECO:0008006" key="6">
    <source>
        <dbReference type="Google" id="ProtNLM"/>
    </source>
</evidence>
<protein>
    <recommendedName>
        <fullName evidence="6">Pentatricopeptide repeat-containing protein</fullName>
    </recommendedName>
</protein>
<dbReference type="Pfam" id="PF01535">
    <property type="entry name" value="PPR"/>
    <property type="match status" value="1"/>
</dbReference>
<organism evidence="4 5">
    <name type="scientific">Hevea brasiliensis</name>
    <name type="common">Para rubber tree</name>
    <name type="synonym">Siphonia brasiliensis</name>
    <dbReference type="NCBI Taxonomy" id="3981"/>
    <lineage>
        <taxon>Eukaryota</taxon>
        <taxon>Viridiplantae</taxon>
        <taxon>Streptophyta</taxon>
        <taxon>Embryophyta</taxon>
        <taxon>Tracheophyta</taxon>
        <taxon>Spermatophyta</taxon>
        <taxon>Magnoliopsida</taxon>
        <taxon>eudicotyledons</taxon>
        <taxon>Gunneridae</taxon>
        <taxon>Pentapetalae</taxon>
        <taxon>rosids</taxon>
        <taxon>fabids</taxon>
        <taxon>Malpighiales</taxon>
        <taxon>Euphorbiaceae</taxon>
        <taxon>Crotonoideae</taxon>
        <taxon>Micrandreae</taxon>
        <taxon>Hevea</taxon>
    </lineage>
</organism>
<dbReference type="PROSITE" id="PS51375">
    <property type="entry name" value="PPR"/>
    <property type="match status" value="3"/>
</dbReference>
<gene>
    <name evidence="4" type="ORF">P3X46_032047</name>
</gene>
<sequence length="245" mass="27480">MMITARPSFMKTPCLASAFRSFHFPMLWDLGIGNFHSACLLFTYSFHSSSRSTSTHTHKDASLISKFNSASFRDVDDVLASFNHIILMHPLPSIVHFSRFLSALVRMKQYHTVLSLSRTIESLGISHNVHSLNILINCFCRLHLVDFGFSIFGKILKIGMDPDIVTFNTLINGLCIEGKINGAVDFFNDMVARGCQPNVCTYTVIVSGLCKFGKTNVAIWLLKEMIERGARCCNLHCNHRCPLQG</sequence>
<keyword evidence="2" id="KW-0677">Repeat</keyword>
<dbReference type="NCBIfam" id="TIGR00756">
    <property type="entry name" value="PPR"/>
    <property type="match status" value="2"/>
</dbReference>
<dbReference type="Pfam" id="PF13041">
    <property type="entry name" value="PPR_2"/>
    <property type="match status" value="1"/>
</dbReference>
<dbReference type="InterPro" id="IPR002885">
    <property type="entry name" value="PPR_rpt"/>
</dbReference>
<dbReference type="Gene3D" id="1.25.40.10">
    <property type="entry name" value="Tetratricopeptide repeat domain"/>
    <property type="match status" value="2"/>
</dbReference>
<evidence type="ECO:0000256" key="2">
    <source>
        <dbReference type="ARBA" id="ARBA00022737"/>
    </source>
</evidence>
<name>A0ABQ9KMB4_HEVBR</name>
<dbReference type="PANTHER" id="PTHR47941">
    <property type="entry name" value="PENTATRICOPEPTIDE REPEAT-CONTAINING PROTEIN 3, MITOCHONDRIAL"/>
    <property type="match status" value="1"/>
</dbReference>
<evidence type="ECO:0000313" key="5">
    <source>
        <dbReference type="Proteomes" id="UP001174677"/>
    </source>
</evidence>
<evidence type="ECO:0000256" key="3">
    <source>
        <dbReference type="PROSITE-ProRule" id="PRU00708"/>
    </source>
</evidence>
<comment type="caution">
    <text evidence="4">The sequence shown here is derived from an EMBL/GenBank/DDBJ whole genome shotgun (WGS) entry which is preliminary data.</text>
</comment>
<comment type="similarity">
    <text evidence="1">Belongs to the PPR family. P subfamily.</text>
</comment>
<accession>A0ABQ9KMB4</accession>
<dbReference type="InterPro" id="IPR011990">
    <property type="entry name" value="TPR-like_helical_dom_sf"/>
</dbReference>
<evidence type="ECO:0000313" key="4">
    <source>
        <dbReference type="EMBL" id="KAJ9141521.1"/>
    </source>
</evidence>
<dbReference type="Proteomes" id="UP001174677">
    <property type="component" value="Chromosome 17"/>
</dbReference>
<feature type="repeat" description="PPR" evidence="3">
    <location>
        <begin position="198"/>
        <end position="232"/>
    </location>
</feature>
<reference evidence="4" key="1">
    <citation type="journal article" date="2023" name="Plant Biotechnol. J.">
        <title>Chromosome-level wild Hevea brasiliensis genome provides new tools for genomic-assisted breeding and valuable loci to elevate rubber yield.</title>
        <authorList>
            <person name="Cheng H."/>
            <person name="Song X."/>
            <person name="Hu Y."/>
            <person name="Wu T."/>
            <person name="Yang Q."/>
            <person name="An Z."/>
            <person name="Feng S."/>
            <person name="Deng Z."/>
            <person name="Wu W."/>
            <person name="Zeng X."/>
            <person name="Tu M."/>
            <person name="Wang X."/>
            <person name="Huang H."/>
        </authorList>
    </citation>
    <scope>NUCLEOTIDE SEQUENCE</scope>
    <source>
        <strain evidence="4">MT/VB/25A 57/8</strain>
    </source>
</reference>
<keyword evidence="5" id="KW-1185">Reference proteome</keyword>
<proteinExistence type="inferred from homology"/>
<feature type="repeat" description="PPR" evidence="3">
    <location>
        <begin position="163"/>
        <end position="197"/>
    </location>
</feature>